<evidence type="ECO:0000313" key="11">
    <source>
        <dbReference type="EMBL" id="QIL50781.1"/>
    </source>
</evidence>
<keyword evidence="4" id="KW-0597">Phosphoprotein</keyword>
<dbReference type="InterPro" id="IPR005467">
    <property type="entry name" value="His_kinase_dom"/>
</dbReference>
<dbReference type="EMBL" id="CP049888">
    <property type="protein sequence ID" value="QIL50781.1"/>
    <property type="molecule type" value="Genomic_DNA"/>
</dbReference>
<evidence type="ECO:0000259" key="10">
    <source>
        <dbReference type="PROSITE" id="PS50109"/>
    </source>
</evidence>
<dbReference type="PRINTS" id="PR00344">
    <property type="entry name" value="BCTRLSENSOR"/>
</dbReference>
<proteinExistence type="predicted"/>
<dbReference type="InterPro" id="IPR035965">
    <property type="entry name" value="PAS-like_dom_sf"/>
</dbReference>
<keyword evidence="6 11" id="KW-0418">Kinase</keyword>
<dbReference type="PANTHER" id="PTHR45453:SF1">
    <property type="entry name" value="PHOSPHATE REGULON SENSOR PROTEIN PHOR"/>
    <property type="match status" value="1"/>
</dbReference>
<feature type="transmembrane region" description="Helical" evidence="9">
    <location>
        <begin position="12"/>
        <end position="30"/>
    </location>
</feature>
<comment type="catalytic activity">
    <reaction evidence="1">
        <text>ATP + protein L-histidine = ADP + protein N-phospho-L-histidine.</text>
        <dbReference type="EC" id="2.7.13.3"/>
    </reaction>
</comment>
<dbReference type="InterPro" id="IPR036890">
    <property type="entry name" value="HATPase_C_sf"/>
</dbReference>
<dbReference type="KEGG" id="wco:G7084_05315"/>
<dbReference type="Pfam" id="PF13596">
    <property type="entry name" value="PAS_10"/>
    <property type="match status" value="1"/>
</dbReference>
<keyword evidence="7" id="KW-0902">Two-component regulatory system</keyword>
<evidence type="ECO:0000256" key="9">
    <source>
        <dbReference type="SAM" id="Phobius"/>
    </source>
</evidence>
<dbReference type="Gene3D" id="3.30.450.20">
    <property type="entry name" value="PAS domain"/>
    <property type="match status" value="1"/>
</dbReference>
<keyword evidence="9" id="KW-1133">Transmembrane helix</keyword>
<keyword evidence="8 9" id="KW-0472">Membrane</keyword>
<dbReference type="FunFam" id="1.10.287.130:FF:000001">
    <property type="entry name" value="Two-component sensor histidine kinase"/>
    <property type="match status" value="1"/>
</dbReference>
<dbReference type="Gene3D" id="3.30.565.10">
    <property type="entry name" value="Histidine kinase-like ATPase, C-terminal domain"/>
    <property type="match status" value="1"/>
</dbReference>
<dbReference type="SUPFAM" id="SSF47384">
    <property type="entry name" value="Homodimeric domain of signal transducing histidine kinase"/>
    <property type="match status" value="1"/>
</dbReference>
<dbReference type="Pfam" id="PF02518">
    <property type="entry name" value="HATPase_c"/>
    <property type="match status" value="1"/>
</dbReference>
<name>A0A6G8B0B2_9LACO</name>
<dbReference type="GO" id="GO:0000155">
    <property type="term" value="F:phosphorelay sensor kinase activity"/>
    <property type="evidence" value="ECO:0007669"/>
    <property type="project" value="InterPro"/>
</dbReference>
<evidence type="ECO:0000256" key="4">
    <source>
        <dbReference type="ARBA" id="ARBA00022553"/>
    </source>
</evidence>
<dbReference type="Proteomes" id="UP000500741">
    <property type="component" value="Chromosome"/>
</dbReference>
<evidence type="ECO:0000256" key="8">
    <source>
        <dbReference type="ARBA" id="ARBA00023136"/>
    </source>
</evidence>
<sequence>MVRWSKYVRQWLVRTVIVFLIIKLCTLIILKLNPEKIAISMWLSLELELTLAVVLGLISAVMQYQQDQALAEFNQRVGQIGERGNIILEPKHRLAPLARTVNQLQSRQQAQIQLSLHNANILNTVWNDMPVGIIEITAKRQILRINPTAQQVLQLKHDVIGQHYDDVLNYHELVVFIEHGIISEGNHHKMITLDQDNKAMFLDLTMEYYPAEEQVDTVVIAFYDVTDLVEAQFRQTQFLANVSHELKTPLTSMLGFTETLIADPEMPVTVRQDFIGIIAHESERLLDLTNDILSLIKTGDQVLPIVQIDVNQVVQTILMGQSQAVQIKNLRVELTTKLQIAYYLEPLQQILSNLISNAIKYNRDQGLLKIKVEKTGQRLKISVKDTGFGIASSAQDQIFDRFYRVDKARNQQIPGTGLGLSIVHEWVESLHGTINVKSQLGVGTTIKVELPIK</sequence>
<evidence type="ECO:0000256" key="5">
    <source>
        <dbReference type="ARBA" id="ARBA00022679"/>
    </source>
</evidence>
<feature type="domain" description="Histidine kinase" evidence="10">
    <location>
        <begin position="241"/>
        <end position="453"/>
    </location>
</feature>
<dbReference type="SUPFAM" id="SSF55874">
    <property type="entry name" value="ATPase domain of HSP90 chaperone/DNA topoisomerase II/histidine kinase"/>
    <property type="match status" value="1"/>
</dbReference>
<dbReference type="Gene3D" id="1.10.287.130">
    <property type="match status" value="1"/>
</dbReference>
<dbReference type="PROSITE" id="PS50109">
    <property type="entry name" value="HIS_KIN"/>
    <property type="match status" value="1"/>
</dbReference>
<dbReference type="SUPFAM" id="SSF55785">
    <property type="entry name" value="PYP-like sensor domain (PAS domain)"/>
    <property type="match status" value="1"/>
</dbReference>
<dbReference type="GO" id="GO:0016036">
    <property type="term" value="P:cellular response to phosphate starvation"/>
    <property type="evidence" value="ECO:0007669"/>
    <property type="project" value="TreeGrafter"/>
</dbReference>
<organism evidence="11 12">
    <name type="scientific">Weissella coleopterorum</name>
    <dbReference type="NCBI Taxonomy" id="2714949"/>
    <lineage>
        <taxon>Bacteria</taxon>
        <taxon>Bacillati</taxon>
        <taxon>Bacillota</taxon>
        <taxon>Bacilli</taxon>
        <taxon>Lactobacillales</taxon>
        <taxon>Lactobacillaceae</taxon>
        <taxon>Weissella</taxon>
    </lineage>
</organism>
<dbReference type="InterPro" id="IPR004358">
    <property type="entry name" value="Sig_transdc_His_kin-like_C"/>
</dbReference>
<dbReference type="InterPro" id="IPR050351">
    <property type="entry name" value="BphY/WalK/GraS-like"/>
</dbReference>
<evidence type="ECO:0000256" key="3">
    <source>
        <dbReference type="ARBA" id="ARBA00012438"/>
    </source>
</evidence>
<keyword evidence="5" id="KW-0808">Transferase</keyword>
<dbReference type="Pfam" id="PF00512">
    <property type="entry name" value="HisKA"/>
    <property type="match status" value="1"/>
</dbReference>
<evidence type="ECO:0000256" key="7">
    <source>
        <dbReference type="ARBA" id="ARBA00023012"/>
    </source>
</evidence>
<dbReference type="CDD" id="cd00075">
    <property type="entry name" value="HATPase"/>
    <property type="match status" value="1"/>
</dbReference>
<accession>A0A6G8B0B2</accession>
<evidence type="ECO:0000256" key="6">
    <source>
        <dbReference type="ARBA" id="ARBA00022777"/>
    </source>
</evidence>
<dbReference type="GO" id="GO:0004721">
    <property type="term" value="F:phosphoprotein phosphatase activity"/>
    <property type="evidence" value="ECO:0007669"/>
    <property type="project" value="TreeGrafter"/>
</dbReference>
<dbReference type="PANTHER" id="PTHR45453">
    <property type="entry name" value="PHOSPHATE REGULON SENSOR PROTEIN PHOR"/>
    <property type="match status" value="1"/>
</dbReference>
<dbReference type="InterPro" id="IPR036097">
    <property type="entry name" value="HisK_dim/P_sf"/>
</dbReference>
<evidence type="ECO:0000256" key="2">
    <source>
        <dbReference type="ARBA" id="ARBA00004370"/>
    </source>
</evidence>
<keyword evidence="9" id="KW-0812">Transmembrane</keyword>
<dbReference type="EC" id="2.7.13.3" evidence="3"/>
<protein>
    <recommendedName>
        <fullName evidence="3">histidine kinase</fullName>
        <ecNumber evidence="3">2.7.13.3</ecNumber>
    </recommendedName>
</protein>
<dbReference type="SMART" id="SM00387">
    <property type="entry name" value="HATPase_c"/>
    <property type="match status" value="1"/>
</dbReference>
<keyword evidence="12" id="KW-1185">Reference proteome</keyword>
<dbReference type="InterPro" id="IPR003594">
    <property type="entry name" value="HATPase_dom"/>
</dbReference>
<dbReference type="GO" id="GO:0005886">
    <property type="term" value="C:plasma membrane"/>
    <property type="evidence" value="ECO:0007669"/>
    <property type="project" value="TreeGrafter"/>
</dbReference>
<feature type="transmembrane region" description="Helical" evidence="9">
    <location>
        <begin position="42"/>
        <end position="62"/>
    </location>
</feature>
<dbReference type="AlphaFoldDB" id="A0A6G8B0B2"/>
<dbReference type="SMART" id="SM00388">
    <property type="entry name" value="HisKA"/>
    <property type="match status" value="1"/>
</dbReference>
<evidence type="ECO:0000313" key="12">
    <source>
        <dbReference type="Proteomes" id="UP000500741"/>
    </source>
</evidence>
<dbReference type="InterPro" id="IPR003661">
    <property type="entry name" value="HisK_dim/P_dom"/>
</dbReference>
<evidence type="ECO:0000256" key="1">
    <source>
        <dbReference type="ARBA" id="ARBA00000085"/>
    </source>
</evidence>
<dbReference type="FunFam" id="3.30.565.10:FF:000006">
    <property type="entry name" value="Sensor histidine kinase WalK"/>
    <property type="match status" value="1"/>
</dbReference>
<comment type="subcellular location">
    <subcellularLocation>
        <location evidence="2">Membrane</location>
    </subcellularLocation>
</comment>
<reference evidence="11 12" key="1">
    <citation type="submission" date="2020-03" db="EMBL/GenBank/DDBJ databases">
        <title>Weissella sp. nov., isolated from Cybister lewisianus.</title>
        <authorList>
            <person name="Hyun D.-W."/>
            <person name="Bae J.-W."/>
        </authorList>
    </citation>
    <scope>NUCLEOTIDE SEQUENCE [LARGE SCALE GENOMIC DNA]</scope>
    <source>
        <strain evidence="11 12">HDW19</strain>
    </source>
</reference>
<dbReference type="CDD" id="cd00082">
    <property type="entry name" value="HisKA"/>
    <property type="match status" value="1"/>
</dbReference>
<dbReference type="RefSeq" id="WP_166010716.1">
    <property type="nucleotide sequence ID" value="NZ_CP049888.1"/>
</dbReference>
<gene>
    <name evidence="11" type="ORF">G7084_05315</name>
</gene>